<dbReference type="AntiFam" id="ANF00012">
    <property type="entry name" value="tRNA translation"/>
</dbReference>
<dbReference type="EMBL" id="BGZK01001170">
    <property type="protein sequence ID" value="GBP73339.1"/>
    <property type="molecule type" value="Genomic_DNA"/>
</dbReference>
<accession>A0A4C1YF96</accession>
<dbReference type="AlphaFoldDB" id="A0A4C1YF96"/>
<keyword evidence="2" id="KW-1185">Reference proteome</keyword>
<protein>
    <submittedName>
        <fullName evidence="1">Uncharacterized protein</fullName>
    </submittedName>
</protein>
<organism evidence="1 2">
    <name type="scientific">Eumeta variegata</name>
    <name type="common">Bagworm moth</name>
    <name type="synonym">Eumeta japonica</name>
    <dbReference type="NCBI Taxonomy" id="151549"/>
    <lineage>
        <taxon>Eukaryota</taxon>
        <taxon>Metazoa</taxon>
        <taxon>Ecdysozoa</taxon>
        <taxon>Arthropoda</taxon>
        <taxon>Hexapoda</taxon>
        <taxon>Insecta</taxon>
        <taxon>Pterygota</taxon>
        <taxon>Neoptera</taxon>
        <taxon>Endopterygota</taxon>
        <taxon>Lepidoptera</taxon>
        <taxon>Glossata</taxon>
        <taxon>Ditrysia</taxon>
        <taxon>Tineoidea</taxon>
        <taxon>Psychidae</taxon>
        <taxon>Oiketicinae</taxon>
        <taxon>Eumeta</taxon>
    </lineage>
</organism>
<dbReference type="Proteomes" id="UP000299102">
    <property type="component" value="Unassembled WGS sequence"/>
</dbReference>
<evidence type="ECO:0000313" key="1">
    <source>
        <dbReference type="EMBL" id="GBP73339.1"/>
    </source>
</evidence>
<comment type="caution">
    <text evidence="1">The sequence shown here is derived from an EMBL/GenBank/DDBJ whole genome shotgun (WGS) entry which is preliminary data.</text>
</comment>
<name>A0A4C1YF96_EUMVA</name>
<gene>
    <name evidence="1" type="ORF">EVAR_53134_1</name>
</gene>
<reference evidence="1 2" key="1">
    <citation type="journal article" date="2019" name="Commun. Biol.">
        <title>The bagworm genome reveals a unique fibroin gene that provides high tensile strength.</title>
        <authorList>
            <person name="Kono N."/>
            <person name="Nakamura H."/>
            <person name="Ohtoshi R."/>
            <person name="Tomita M."/>
            <person name="Numata K."/>
            <person name="Arakawa K."/>
        </authorList>
    </citation>
    <scope>NUCLEOTIDE SEQUENCE [LARGE SCALE GENOMIC DNA]</scope>
</reference>
<proteinExistence type="predicted"/>
<sequence>MSPIPGGDRTHDLWIRSPTRYPLRHRDRERALSIHNSSHRPHAHCAVARAHVCITQDTINRYVHDSRLAEAVLLVINHFNVSDGVVSDPRSERRRLWAGLPKQRAKLSPIRQRLLHHKVLYPSSLNPKSVAVARSHLIKGNGSIKKLHRITSAID</sequence>
<evidence type="ECO:0000313" key="2">
    <source>
        <dbReference type="Proteomes" id="UP000299102"/>
    </source>
</evidence>